<protein>
    <submittedName>
        <fullName evidence="3">Uncharacterized protein</fullName>
    </submittedName>
</protein>
<sequence length="317" mass="33516">MKKKSFLNGLYAKGALALTIVAGFTLAGCEKEDFNVNVPDINITVPEVDLGEGVFVVTLSATSASGNTLEGVTFTDASGNVLNKTIEYKTAADITVTAKKDGYNTVVKTVNIPAPVKGAYNIIPVSFVLSAVEDPVQIPEQGNPVEGKDPVKGEETKTYADEFKANTPYTLDVEVPFGEFYTAEQKTKLLKAVEELTSPTTRAGEDEEAKANLLIAKKNLRATIDALPTSAKKELRPVTFTLTEAAKSVTFSIQTTSKVCSVKFSTKVAGETYEVEGEQLVVANNEIKATAEGVEIGHGHGHGHGDDANAGGGIGNK</sequence>
<dbReference type="Proteomes" id="UP000070319">
    <property type="component" value="Unassembled WGS sequence"/>
</dbReference>
<dbReference type="RefSeq" id="WP_082788115.1">
    <property type="nucleotide sequence ID" value="NZ_KQ968727.1"/>
</dbReference>
<keyword evidence="2" id="KW-0732">Signal</keyword>
<organism evidence="3">
    <name type="scientific">Bacteroides intestinalis</name>
    <dbReference type="NCBI Taxonomy" id="329854"/>
    <lineage>
        <taxon>Bacteria</taxon>
        <taxon>Pseudomonadati</taxon>
        <taxon>Bacteroidota</taxon>
        <taxon>Bacteroidia</taxon>
        <taxon>Bacteroidales</taxon>
        <taxon>Bacteroidaceae</taxon>
        <taxon>Bacteroides</taxon>
    </lineage>
</organism>
<feature type="region of interest" description="Disordered" evidence="1">
    <location>
        <begin position="298"/>
        <end position="317"/>
    </location>
</feature>
<comment type="caution">
    <text evidence="3">The sequence shown here is derived from an EMBL/GenBank/DDBJ whole genome shotgun (WGS) entry which is preliminary data.</text>
</comment>
<evidence type="ECO:0000256" key="2">
    <source>
        <dbReference type="SAM" id="SignalP"/>
    </source>
</evidence>
<feature type="chain" id="PRO_5007486773" evidence="2">
    <location>
        <begin position="28"/>
        <end position="317"/>
    </location>
</feature>
<evidence type="ECO:0000313" key="3">
    <source>
        <dbReference type="EMBL" id="KXT45179.1"/>
    </source>
</evidence>
<dbReference type="AlphaFoldDB" id="A0A139L166"/>
<feature type="compositionally biased region" description="Basic and acidic residues" evidence="1">
    <location>
        <begin position="298"/>
        <end position="307"/>
    </location>
</feature>
<feature type="signal peptide" evidence="2">
    <location>
        <begin position="1"/>
        <end position="27"/>
    </location>
</feature>
<gene>
    <name evidence="3" type="ORF">HMPREF2531_03732</name>
</gene>
<evidence type="ECO:0000256" key="1">
    <source>
        <dbReference type="SAM" id="MobiDB-lite"/>
    </source>
</evidence>
<dbReference type="EMBL" id="LTDF01000140">
    <property type="protein sequence ID" value="KXT45179.1"/>
    <property type="molecule type" value="Genomic_DNA"/>
</dbReference>
<dbReference type="PROSITE" id="PS51257">
    <property type="entry name" value="PROKAR_LIPOPROTEIN"/>
    <property type="match status" value="1"/>
</dbReference>
<proteinExistence type="predicted"/>
<accession>A0A139L166</accession>
<name>A0A139L166_9BACE</name>
<reference evidence="3 4" key="1">
    <citation type="submission" date="2016-02" db="EMBL/GenBank/DDBJ databases">
        <authorList>
            <person name="Wen L."/>
            <person name="He K."/>
            <person name="Yang H."/>
        </authorList>
    </citation>
    <scope>NUCLEOTIDE SEQUENCE [LARGE SCALE GENOMIC DNA]</scope>
    <source>
        <strain evidence="3 4">KLE1704</strain>
    </source>
</reference>
<dbReference type="PATRIC" id="fig|329854.7.peg.3796"/>
<evidence type="ECO:0000313" key="4">
    <source>
        <dbReference type="Proteomes" id="UP000070319"/>
    </source>
</evidence>